<dbReference type="SFLD" id="SFLDS00019">
    <property type="entry name" value="Glutathione_Transferase_(cytos"/>
    <property type="match status" value="1"/>
</dbReference>
<keyword evidence="4" id="KW-1185">Reference proteome</keyword>
<dbReference type="InterPro" id="IPR036282">
    <property type="entry name" value="Glutathione-S-Trfase_C_sf"/>
</dbReference>
<dbReference type="EMBL" id="JAPCID010000009">
    <property type="protein sequence ID" value="MDA0137442.1"/>
    <property type="molecule type" value="Genomic_DNA"/>
</dbReference>
<dbReference type="Proteomes" id="UP001147700">
    <property type="component" value="Unassembled WGS sequence"/>
</dbReference>
<gene>
    <name evidence="3" type="ORF">OJ962_08050</name>
</gene>
<dbReference type="InterPro" id="IPR036249">
    <property type="entry name" value="Thioredoxin-like_sf"/>
</dbReference>
<protein>
    <submittedName>
        <fullName evidence="3">Glutathione S-transferase family protein</fullName>
    </submittedName>
</protein>
<feature type="domain" description="GST N-terminal" evidence="2">
    <location>
        <begin position="1"/>
        <end position="81"/>
    </location>
</feature>
<accession>A0ABT4RFX2</accession>
<comment type="caution">
    <text evidence="3">The sequence shown here is derived from an EMBL/GenBank/DDBJ whole genome shotgun (WGS) entry which is preliminary data.</text>
</comment>
<dbReference type="InterPro" id="IPR004045">
    <property type="entry name" value="Glutathione_S-Trfase_N"/>
</dbReference>
<evidence type="ECO:0000313" key="3">
    <source>
        <dbReference type="EMBL" id="MDA0137442.1"/>
    </source>
</evidence>
<dbReference type="InterPro" id="IPR004046">
    <property type="entry name" value="GST_C"/>
</dbReference>
<dbReference type="Gene3D" id="1.20.1050.10">
    <property type="match status" value="1"/>
</dbReference>
<dbReference type="CDD" id="cd03056">
    <property type="entry name" value="GST_N_4"/>
    <property type="match status" value="1"/>
</dbReference>
<dbReference type="Pfam" id="PF00043">
    <property type="entry name" value="GST_C"/>
    <property type="match status" value="1"/>
</dbReference>
<name>A0ABT4RFX2_9ACTN</name>
<dbReference type="SUPFAM" id="SSF47616">
    <property type="entry name" value="GST C-terminal domain-like"/>
    <property type="match status" value="1"/>
</dbReference>
<dbReference type="RefSeq" id="WP_202955770.1">
    <property type="nucleotide sequence ID" value="NZ_JAPCID010000009.1"/>
</dbReference>
<dbReference type="PANTHER" id="PTHR44051">
    <property type="entry name" value="GLUTATHIONE S-TRANSFERASE-RELATED"/>
    <property type="match status" value="1"/>
</dbReference>
<dbReference type="Gene3D" id="3.40.30.10">
    <property type="entry name" value="Glutaredoxin"/>
    <property type="match status" value="1"/>
</dbReference>
<proteinExistence type="inferred from homology"/>
<comment type="similarity">
    <text evidence="1">Belongs to the GST superfamily.</text>
</comment>
<dbReference type="SFLD" id="SFLDG00358">
    <property type="entry name" value="Main_(cytGST)"/>
    <property type="match status" value="1"/>
</dbReference>
<dbReference type="SUPFAM" id="SSF52833">
    <property type="entry name" value="Thioredoxin-like"/>
    <property type="match status" value="1"/>
</dbReference>
<sequence>MRLYDYAASGNCFKVRLLLGMLGVEYERVPVDIFAGDTLTCEYAMINPVRETPVLELDGGERITQSNAILWYLAEGTVWLPDGRLERGWVAQWLAFEQERVMGGLGGPRFLLATGRATEAQVARRLATGRGALEVLDAHLAARDWLVGEAASIADLSVFAYTSVAPVEVPANVEAWLERVRALPGFVDDFVPYPENAQLGAGSSIY</sequence>
<evidence type="ECO:0000259" key="2">
    <source>
        <dbReference type="PROSITE" id="PS50404"/>
    </source>
</evidence>
<evidence type="ECO:0000256" key="1">
    <source>
        <dbReference type="RuleBase" id="RU003494"/>
    </source>
</evidence>
<reference evidence="3" key="1">
    <citation type="submission" date="2022-10" db="EMBL/GenBank/DDBJ databases">
        <title>The WGS of Solirubrobacter sp. CPCC 204708.</title>
        <authorList>
            <person name="Jiang Z."/>
        </authorList>
    </citation>
    <scope>NUCLEOTIDE SEQUENCE</scope>
    <source>
        <strain evidence="3">CPCC 204708</strain>
    </source>
</reference>
<dbReference type="InterPro" id="IPR040079">
    <property type="entry name" value="Glutathione_S-Trfase"/>
</dbReference>
<dbReference type="PANTHER" id="PTHR44051:SF2">
    <property type="entry name" value="HYPOTHETICAL GLUTATHIONE S-TRANSFERASE LIKE PROTEIN"/>
    <property type="match status" value="1"/>
</dbReference>
<evidence type="ECO:0000313" key="4">
    <source>
        <dbReference type="Proteomes" id="UP001147700"/>
    </source>
</evidence>
<organism evidence="3 4">
    <name type="scientific">Solirubrobacter deserti</name>
    <dbReference type="NCBI Taxonomy" id="2282478"/>
    <lineage>
        <taxon>Bacteria</taxon>
        <taxon>Bacillati</taxon>
        <taxon>Actinomycetota</taxon>
        <taxon>Thermoleophilia</taxon>
        <taxon>Solirubrobacterales</taxon>
        <taxon>Solirubrobacteraceae</taxon>
        <taxon>Solirubrobacter</taxon>
    </lineage>
</organism>
<dbReference type="PROSITE" id="PS50404">
    <property type="entry name" value="GST_NTER"/>
    <property type="match status" value="1"/>
</dbReference>
<dbReference type="Pfam" id="PF02798">
    <property type="entry name" value="GST_N"/>
    <property type="match status" value="1"/>
</dbReference>